<dbReference type="InterPro" id="IPR001647">
    <property type="entry name" value="HTH_TetR"/>
</dbReference>
<evidence type="ECO:0000259" key="5">
    <source>
        <dbReference type="PROSITE" id="PS50977"/>
    </source>
</evidence>
<dbReference type="InterPro" id="IPR011075">
    <property type="entry name" value="TetR_C"/>
</dbReference>
<organism evidence="6 7">
    <name type="scientific">Streptomyces umbrinus</name>
    <dbReference type="NCBI Taxonomy" id="67370"/>
    <lineage>
        <taxon>Bacteria</taxon>
        <taxon>Bacillati</taxon>
        <taxon>Actinomycetota</taxon>
        <taxon>Actinomycetes</taxon>
        <taxon>Kitasatosporales</taxon>
        <taxon>Streptomycetaceae</taxon>
        <taxon>Streptomyces</taxon>
        <taxon>Streptomyces phaeochromogenes group</taxon>
    </lineage>
</organism>
<evidence type="ECO:0000256" key="2">
    <source>
        <dbReference type="ARBA" id="ARBA00023125"/>
    </source>
</evidence>
<dbReference type="Gene3D" id="1.10.357.10">
    <property type="entry name" value="Tetracycline Repressor, domain 2"/>
    <property type="match status" value="1"/>
</dbReference>
<evidence type="ECO:0000313" key="7">
    <source>
        <dbReference type="Proteomes" id="UP001230328"/>
    </source>
</evidence>
<dbReference type="RefSeq" id="WP_307527465.1">
    <property type="nucleotide sequence ID" value="NZ_JAUSZI010000002.1"/>
</dbReference>
<evidence type="ECO:0000256" key="4">
    <source>
        <dbReference type="PROSITE-ProRule" id="PRU00335"/>
    </source>
</evidence>
<evidence type="ECO:0000256" key="3">
    <source>
        <dbReference type="ARBA" id="ARBA00023163"/>
    </source>
</evidence>
<dbReference type="SUPFAM" id="SSF46689">
    <property type="entry name" value="Homeodomain-like"/>
    <property type="match status" value="1"/>
</dbReference>
<comment type="caution">
    <text evidence="6">The sequence shown here is derived from an EMBL/GenBank/DDBJ whole genome shotgun (WGS) entry which is preliminary data.</text>
</comment>
<feature type="domain" description="HTH tetR-type" evidence="5">
    <location>
        <begin position="18"/>
        <end position="78"/>
    </location>
</feature>
<gene>
    <name evidence="6" type="ORF">QF035_008958</name>
</gene>
<reference evidence="6 7" key="1">
    <citation type="submission" date="2023-07" db="EMBL/GenBank/DDBJ databases">
        <title>Comparative genomics of wheat-associated soil bacteria to identify genetic determinants of phenazine resistance.</title>
        <authorList>
            <person name="Mouncey N."/>
        </authorList>
    </citation>
    <scope>NUCLEOTIDE SEQUENCE [LARGE SCALE GENOMIC DNA]</scope>
    <source>
        <strain evidence="6 7">V2I4</strain>
    </source>
</reference>
<keyword evidence="7" id="KW-1185">Reference proteome</keyword>
<dbReference type="EMBL" id="JAUSZI010000002">
    <property type="protein sequence ID" value="MDQ1031376.1"/>
    <property type="molecule type" value="Genomic_DNA"/>
</dbReference>
<keyword evidence="1" id="KW-0805">Transcription regulation</keyword>
<name>A0ABU0T8R8_9ACTN</name>
<protein>
    <submittedName>
        <fullName evidence="6">AcrR family transcriptional regulator</fullName>
    </submittedName>
</protein>
<dbReference type="PANTHER" id="PTHR30055:SF234">
    <property type="entry name" value="HTH-TYPE TRANSCRIPTIONAL REGULATOR BETI"/>
    <property type="match status" value="1"/>
</dbReference>
<keyword evidence="2 4" id="KW-0238">DNA-binding</keyword>
<dbReference type="Proteomes" id="UP001230328">
    <property type="component" value="Unassembled WGS sequence"/>
</dbReference>
<accession>A0ABU0T8R8</accession>
<proteinExistence type="predicted"/>
<dbReference type="InterPro" id="IPR050109">
    <property type="entry name" value="HTH-type_TetR-like_transc_reg"/>
</dbReference>
<evidence type="ECO:0000313" key="6">
    <source>
        <dbReference type="EMBL" id="MDQ1031376.1"/>
    </source>
</evidence>
<dbReference type="Pfam" id="PF19352">
    <property type="entry name" value="TetR_C_38"/>
    <property type="match status" value="1"/>
</dbReference>
<dbReference type="InterPro" id="IPR009057">
    <property type="entry name" value="Homeodomain-like_sf"/>
</dbReference>
<sequence>MTEEIRTTAGRPIGARGLKTRSQLLRCLKELLAEHGYHATRVIDVARRARTSPATFYQYFADVDAAVLDLARPVAQEGSDGLIYAEIGSGWGGGRHEAGSTVDAFFAFWREHEVVLRVVDLRAAEEDIRFTELRRRMLSGLLGHLEYAITARPSSPVGATDESFAAAEALTVLLAAAAGRQDPETADAQVRQMLVEVIARAVSGGTVAVQLPTA</sequence>
<dbReference type="Gene3D" id="1.10.10.60">
    <property type="entry name" value="Homeodomain-like"/>
    <property type="match status" value="1"/>
</dbReference>
<dbReference type="PROSITE" id="PS50977">
    <property type="entry name" value="HTH_TETR_2"/>
    <property type="match status" value="1"/>
</dbReference>
<keyword evidence="3" id="KW-0804">Transcription</keyword>
<dbReference type="PANTHER" id="PTHR30055">
    <property type="entry name" value="HTH-TYPE TRANSCRIPTIONAL REGULATOR RUTR"/>
    <property type="match status" value="1"/>
</dbReference>
<dbReference type="Pfam" id="PF00440">
    <property type="entry name" value="TetR_N"/>
    <property type="match status" value="1"/>
</dbReference>
<evidence type="ECO:0000256" key="1">
    <source>
        <dbReference type="ARBA" id="ARBA00023015"/>
    </source>
</evidence>
<feature type="DNA-binding region" description="H-T-H motif" evidence="4">
    <location>
        <begin position="41"/>
        <end position="60"/>
    </location>
</feature>